<dbReference type="PROSITE" id="PS51898">
    <property type="entry name" value="TYR_RECOMBINASE"/>
    <property type="match status" value="1"/>
</dbReference>
<evidence type="ECO:0000256" key="2">
    <source>
        <dbReference type="ARBA" id="ARBA00023125"/>
    </source>
</evidence>
<organism evidence="5 6">
    <name type="scientific">Hungatella effluvii</name>
    <dbReference type="NCBI Taxonomy" id="1096246"/>
    <lineage>
        <taxon>Bacteria</taxon>
        <taxon>Bacillati</taxon>
        <taxon>Bacillota</taxon>
        <taxon>Clostridia</taxon>
        <taxon>Lachnospirales</taxon>
        <taxon>Lachnospiraceae</taxon>
        <taxon>Hungatella</taxon>
    </lineage>
</organism>
<comment type="caution">
    <text evidence="5">The sequence shown here is derived from an EMBL/GenBank/DDBJ whole genome shotgun (WGS) entry which is preliminary data.</text>
</comment>
<dbReference type="SUPFAM" id="SSF56349">
    <property type="entry name" value="DNA breaking-rejoining enzymes"/>
    <property type="match status" value="1"/>
</dbReference>
<evidence type="ECO:0000259" key="4">
    <source>
        <dbReference type="PROSITE" id="PS51898"/>
    </source>
</evidence>
<keyword evidence="6" id="KW-1185">Reference proteome</keyword>
<dbReference type="EMBL" id="QJKD01000009">
    <property type="protein sequence ID" value="PXX51602.1"/>
    <property type="molecule type" value="Genomic_DNA"/>
</dbReference>
<protein>
    <submittedName>
        <fullName evidence="5">Site-specific recombinase XerD</fullName>
    </submittedName>
</protein>
<accession>A0A2V3Y3U0</accession>
<dbReference type="InterPro" id="IPR002104">
    <property type="entry name" value="Integrase_catalytic"/>
</dbReference>
<dbReference type="GO" id="GO:0003677">
    <property type="term" value="F:DNA binding"/>
    <property type="evidence" value="ECO:0007669"/>
    <property type="project" value="UniProtKB-KW"/>
</dbReference>
<dbReference type="InterPro" id="IPR011010">
    <property type="entry name" value="DNA_brk_join_enz"/>
</dbReference>
<evidence type="ECO:0000256" key="3">
    <source>
        <dbReference type="ARBA" id="ARBA00023172"/>
    </source>
</evidence>
<dbReference type="InterPro" id="IPR010998">
    <property type="entry name" value="Integrase_recombinase_N"/>
</dbReference>
<dbReference type="InterPro" id="IPR013762">
    <property type="entry name" value="Integrase-like_cat_sf"/>
</dbReference>
<reference evidence="5 6" key="1">
    <citation type="submission" date="2018-05" db="EMBL/GenBank/DDBJ databases">
        <title>Genomic Encyclopedia of Type Strains, Phase IV (KMG-IV): sequencing the most valuable type-strain genomes for metagenomic binning, comparative biology and taxonomic classification.</title>
        <authorList>
            <person name="Goeker M."/>
        </authorList>
    </citation>
    <scope>NUCLEOTIDE SEQUENCE [LARGE SCALE GENOMIC DNA]</scope>
    <source>
        <strain evidence="5 6">DSM 24995</strain>
    </source>
</reference>
<gene>
    <name evidence="5" type="ORF">DFR60_1093</name>
</gene>
<evidence type="ECO:0000313" key="6">
    <source>
        <dbReference type="Proteomes" id="UP000248057"/>
    </source>
</evidence>
<dbReference type="GeneID" id="86062639"/>
<name>A0A2V3Y3U0_9FIRM</name>
<dbReference type="GO" id="GO:0015074">
    <property type="term" value="P:DNA integration"/>
    <property type="evidence" value="ECO:0007669"/>
    <property type="project" value="InterPro"/>
</dbReference>
<comment type="similarity">
    <text evidence="1">Belongs to the 'phage' integrase family.</text>
</comment>
<dbReference type="Proteomes" id="UP000248057">
    <property type="component" value="Unassembled WGS sequence"/>
</dbReference>
<dbReference type="GO" id="GO:0006310">
    <property type="term" value="P:DNA recombination"/>
    <property type="evidence" value="ECO:0007669"/>
    <property type="project" value="UniProtKB-KW"/>
</dbReference>
<dbReference type="AlphaFoldDB" id="A0A2V3Y3U0"/>
<dbReference type="RefSeq" id="WP_243005105.1">
    <property type="nucleotide sequence ID" value="NZ_QJKD01000009.1"/>
</dbReference>
<keyword evidence="2" id="KW-0238">DNA-binding</keyword>
<sequence>MCILNNKSKENATDLWTNLVKYDIIDINTEELLELINMTKQEKKENAILKEHIENFYHIWTNEKGVHLSYLPDSTKPKGRKPVTASTREKLERKIIDFYLDRESQEQEAQKKNQLSTLAAIYPLWLKIKGLETNATSYIRRIDNDWNAYYKDDPIINQDIRTFTKASLKEWALNKIREKSLTKNQYYNMSMIMRQSLTYAVDHELLSSNPFNEFKIEGKLFRKVKKPDDSTQVFLTSERPLIESEAWREFDEKGCTTALAIPLAFQTGVRLGELIAIKETDISSNGKYLHIHRMVQKQERQRPDGTWYPAVWVTVEHTKSSAGDRDVYLTEEARRIIKIILDTNKESGFCDHDFLFIHGGKRITPRAVDTRIRKYCDHININRKSTHKIRKSYISALLDAGININEIRRQVGHEDERTTLHNYAFNRATTAENESDMEKALAS</sequence>
<proteinExistence type="inferred from homology"/>
<dbReference type="InterPro" id="IPR050090">
    <property type="entry name" value="Tyrosine_recombinase_XerCD"/>
</dbReference>
<dbReference type="Gene3D" id="1.10.150.130">
    <property type="match status" value="1"/>
</dbReference>
<keyword evidence="3" id="KW-0233">DNA recombination</keyword>
<dbReference type="PANTHER" id="PTHR30349:SF64">
    <property type="entry name" value="PROPHAGE INTEGRASE INTD-RELATED"/>
    <property type="match status" value="1"/>
</dbReference>
<feature type="domain" description="Tyr recombinase" evidence="4">
    <location>
        <begin position="223"/>
        <end position="438"/>
    </location>
</feature>
<dbReference type="Pfam" id="PF00589">
    <property type="entry name" value="Phage_integrase"/>
    <property type="match status" value="1"/>
</dbReference>
<dbReference type="Gene3D" id="1.10.443.10">
    <property type="entry name" value="Intergrase catalytic core"/>
    <property type="match status" value="1"/>
</dbReference>
<dbReference type="PANTHER" id="PTHR30349">
    <property type="entry name" value="PHAGE INTEGRASE-RELATED"/>
    <property type="match status" value="1"/>
</dbReference>
<evidence type="ECO:0000256" key="1">
    <source>
        <dbReference type="ARBA" id="ARBA00008857"/>
    </source>
</evidence>
<evidence type="ECO:0000313" key="5">
    <source>
        <dbReference type="EMBL" id="PXX51602.1"/>
    </source>
</evidence>